<dbReference type="SUPFAM" id="SSF53613">
    <property type="entry name" value="Ribokinase-like"/>
    <property type="match status" value="1"/>
</dbReference>
<dbReference type="GO" id="GO:0016301">
    <property type="term" value="F:kinase activity"/>
    <property type="evidence" value="ECO:0007669"/>
    <property type="project" value="UniProtKB-KW"/>
</dbReference>
<evidence type="ECO:0000313" key="1">
    <source>
        <dbReference type="EMBL" id="EMI56866.1"/>
    </source>
</evidence>
<keyword evidence="1" id="KW-0808">Transferase</keyword>
<dbReference type="InterPro" id="IPR057621">
    <property type="entry name" value="Khk_prokaryotic"/>
</dbReference>
<dbReference type="AlphaFoldDB" id="M5UG99"/>
<gene>
    <name evidence="1" type="ORF">RSSM_01712</name>
</gene>
<organism evidence="1 2">
    <name type="scientific">Rhodopirellula sallentina SM41</name>
    <dbReference type="NCBI Taxonomy" id="1263870"/>
    <lineage>
        <taxon>Bacteria</taxon>
        <taxon>Pseudomonadati</taxon>
        <taxon>Planctomycetota</taxon>
        <taxon>Planctomycetia</taxon>
        <taxon>Pirellulales</taxon>
        <taxon>Pirellulaceae</taxon>
        <taxon>Rhodopirellula</taxon>
    </lineage>
</organism>
<proteinExistence type="predicted"/>
<dbReference type="EC" id="2.7.-.-" evidence="1"/>
<dbReference type="Pfam" id="PF25270">
    <property type="entry name" value="Khk"/>
    <property type="match status" value="1"/>
</dbReference>
<dbReference type="Gene3D" id="3.40.1190.20">
    <property type="match status" value="1"/>
</dbReference>
<dbReference type="EMBL" id="ANOH01000120">
    <property type="protein sequence ID" value="EMI56866.1"/>
    <property type="molecule type" value="Genomic_DNA"/>
</dbReference>
<protein>
    <submittedName>
        <fullName evidence="1">Carbohydrate/purine kinase domain protein</fullName>
        <ecNumber evidence="1">2.7.-.-</ecNumber>
    </submittedName>
</protein>
<keyword evidence="2" id="KW-1185">Reference proteome</keyword>
<sequence>MKNQEHYNACETLADFLAERESTLHDLPVVMGFDAFVDESIRIVGQRHSPESYQPMPTIADFGAWAAAATGRSGLREFVCEEVTAGGCTVNMGDGIATMGIPLVAFSGVGNPPHSVFHDFMQKCEVVYSLGMDPGRAIVTEFDDGKLMFCAVSHFANVTPNYLREQFADGVFRAACERASGIAFTSWSVYPYMTQCWNFLVEEVFAGMTHRPHFFFDLADPASRTTESLVEMVHSLEGFETVGRATLSVNGNEANQIGRAFGWPEGGQSAETWEQLANRIREEAGISEVSIHLVDSATSATPDELQTVGGPFCVKPKRSVGAGDRFNAGYLAGLLLDLNVADRLRLGCASSGFLVRQGKSASWQELIEFLRRWAIGEIEN</sequence>
<dbReference type="InterPro" id="IPR029056">
    <property type="entry name" value="Ribokinase-like"/>
</dbReference>
<dbReference type="RefSeq" id="WP_008676361.1">
    <property type="nucleotide sequence ID" value="NZ_ANOH01000120.1"/>
</dbReference>
<dbReference type="PATRIC" id="fig|1263870.3.peg.1835"/>
<keyword evidence="1" id="KW-0418">Kinase</keyword>
<name>M5UG99_9BACT</name>
<accession>M5UG99</accession>
<reference evidence="1 2" key="1">
    <citation type="journal article" date="2013" name="Mar. Genomics">
        <title>Expression of sulfatases in Rhodopirellula baltica and the diversity of sulfatases in the genus Rhodopirellula.</title>
        <authorList>
            <person name="Wegner C.E."/>
            <person name="Richter-Heitmann T."/>
            <person name="Klindworth A."/>
            <person name="Klockow C."/>
            <person name="Richter M."/>
            <person name="Achstetter T."/>
            <person name="Glockner F.O."/>
            <person name="Harder J."/>
        </authorList>
    </citation>
    <scope>NUCLEOTIDE SEQUENCE [LARGE SCALE GENOMIC DNA]</scope>
    <source>
        <strain evidence="1 2">SM41</strain>
    </source>
</reference>
<dbReference type="Proteomes" id="UP000011885">
    <property type="component" value="Unassembled WGS sequence"/>
</dbReference>
<dbReference type="OrthoDB" id="787163at2"/>
<comment type="caution">
    <text evidence="1">The sequence shown here is derived from an EMBL/GenBank/DDBJ whole genome shotgun (WGS) entry which is preliminary data.</text>
</comment>
<evidence type="ECO:0000313" key="2">
    <source>
        <dbReference type="Proteomes" id="UP000011885"/>
    </source>
</evidence>